<dbReference type="Pfam" id="PF01381">
    <property type="entry name" value="HTH_3"/>
    <property type="match status" value="1"/>
</dbReference>
<dbReference type="InterPro" id="IPR001387">
    <property type="entry name" value="Cro/C1-type_HTH"/>
</dbReference>
<dbReference type="OrthoDB" id="5076966at2"/>
<dbReference type="SMART" id="SM00530">
    <property type="entry name" value="HTH_XRE"/>
    <property type="match status" value="1"/>
</dbReference>
<reference evidence="2 3" key="1">
    <citation type="submission" date="2019-09" db="EMBL/GenBank/DDBJ databases">
        <title>Genome sequencing of strain KACC 19322.</title>
        <authorList>
            <person name="Heo J."/>
            <person name="Kim S.-J."/>
            <person name="Kim J.-S."/>
            <person name="Hong S.-B."/>
            <person name="Kwon S.-W."/>
        </authorList>
    </citation>
    <scope>NUCLEOTIDE SEQUENCE [LARGE SCALE GENOMIC DNA]</scope>
    <source>
        <strain evidence="2 3">KACC 19322</strain>
    </source>
</reference>
<dbReference type="PROSITE" id="PS50943">
    <property type="entry name" value="HTH_CROC1"/>
    <property type="match status" value="1"/>
</dbReference>
<evidence type="ECO:0000313" key="2">
    <source>
        <dbReference type="EMBL" id="QEO10729.1"/>
    </source>
</evidence>
<dbReference type="KEGG" id="lyk:FLP23_01995"/>
<gene>
    <name evidence="2" type="ORF">FLP23_01995</name>
</gene>
<dbReference type="Proteomes" id="UP000322159">
    <property type="component" value="Chromosome"/>
</dbReference>
<dbReference type="EMBL" id="CP043504">
    <property type="protein sequence ID" value="QEO10729.1"/>
    <property type="molecule type" value="Genomic_DNA"/>
</dbReference>
<organism evidence="2 3">
    <name type="scientific">Protaetiibacter larvae</name>
    <dbReference type="NCBI Taxonomy" id="2592654"/>
    <lineage>
        <taxon>Bacteria</taxon>
        <taxon>Bacillati</taxon>
        <taxon>Actinomycetota</taxon>
        <taxon>Actinomycetes</taxon>
        <taxon>Micrococcales</taxon>
        <taxon>Microbacteriaceae</taxon>
        <taxon>Protaetiibacter</taxon>
    </lineage>
</organism>
<dbReference type="InterPro" id="IPR010982">
    <property type="entry name" value="Lambda_DNA-bd_dom_sf"/>
</dbReference>
<keyword evidence="3" id="KW-1185">Reference proteome</keyword>
<dbReference type="CDD" id="cd00093">
    <property type="entry name" value="HTH_XRE"/>
    <property type="match status" value="1"/>
</dbReference>
<evidence type="ECO:0000259" key="1">
    <source>
        <dbReference type="PROSITE" id="PS50943"/>
    </source>
</evidence>
<accession>A0A5C1YCB1</accession>
<name>A0A5C1YCB1_9MICO</name>
<feature type="domain" description="HTH cro/C1-type" evidence="1">
    <location>
        <begin position="15"/>
        <end position="69"/>
    </location>
</feature>
<dbReference type="GO" id="GO:0003677">
    <property type="term" value="F:DNA binding"/>
    <property type="evidence" value="ECO:0007669"/>
    <property type="project" value="InterPro"/>
</dbReference>
<proteinExistence type="predicted"/>
<sequence length="84" mass="9325">MTLMNDTSLGLAKRLRAARLLVDLEQADIAVRVGVARQTVSNWERGLTEPSATQFVRWAHVTGQPLEWLAEGVVRPEGLEPPTF</sequence>
<dbReference type="Gene3D" id="1.10.260.40">
    <property type="entry name" value="lambda repressor-like DNA-binding domains"/>
    <property type="match status" value="1"/>
</dbReference>
<dbReference type="SUPFAM" id="SSF47413">
    <property type="entry name" value="lambda repressor-like DNA-binding domains"/>
    <property type="match status" value="1"/>
</dbReference>
<protein>
    <submittedName>
        <fullName evidence="2">Helix-turn-helix transcriptional regulator</fullName>
    </submittedName>
</protein>
<dbReference type="AlphaFoldDB" id="A0A5C1YCB1"/>
<evidence type="ECO:0000313" key="3">
    <source>
        <dbReference type="Proteomes" id="UP000322159"/>
    </source>
</evidence>